<dbReference type="CDD" id="cd18741">
    <property type="entry name" value="PIN_VapC4-5_FitB-like"/>
    <property type="match status" value="1"/>
</dbReference>
<dbReference type="InterPro" id="IPR029060">
    <property type="entry name" value="PIN-like_dom_sf"/>
</dbReference>
<reference evidence="10" key="1">
    <citation type="submission" date="2020-10" db="EMBL/GenBank/DDBJ databases">
        <title>Connecting structure to function with the recovery of over 1000 high-quality activated sludge metagenome-assembled genomes encoding full-length rRNA genes using long-read sequencing.</title>
        <authorList>
            <person name="Singleton C.M."/>
            <person name="Petriglieri F."/>
            <person name="Kristensen J.M."/>
            <person name="Kirkegaard R.H."/>
            <person name="Michaelsen T.Y."/>
            <person name="Andersen M.H."/>
            <person name="Karst S.M."/>
            <person name="Dueholm M.S."/>
            <person name="Nielsen P.H."/>
            <person name="Albertsen M."/>
        </authorList>
    </citation>
    <scope>NUCLEOTIDE SEQUENCE</scope>
    <source>
        <strain evidence="10">EsbW_18-Q3-R4-48_MAXAC.044</strain>
    </source>
</reference>
<dbReference type="GO" id="GO:0016787">
    <property type="term" value="F:hydrolase activity"/>
    <property type="evidence" value="ECO:0007669"/>
    <property type="project" value="UniProtKB-KW"/>
</dbReference>
<evidence type="ECO:0000256" key="4">
    <source>
        <dbReference type="ARBA" id="ARBA00022723"/>
    </source>
</evidence>
<dbReference type="GO" id="GO:0090729">
    <property type="term" value="F:toxin activity"/>
    <property type="evidence" value="ECO:0007669"/>
    <property type="project" value="UniProtKB-KW"/>
</dbReference>
<evidence type="ECO:0000256" key="3">
    <source>
        <dbReference type="ARBA" id="ARBA00022722"/>
    </source>
</evidence>
<evidence type="ECO:0000256" key="2">
    <source>
        <dbReference type="ARBA" id="ARBA00022649"/>
    </source>
</evidence>
<dbReference type="PANTHER" id="PTHR33653">
    <property type="entry name" value="RIBONUCLEASE VAPC2"/>
    <property type="match status" value="1"/>
</dbReference>
<organism evidence="10 11">
    <name type="scientific">Candidatus Propionivibrio dominans</name>
    <dbReference type="NCBI Taxonomy" id="2954373"/>
    <lineage>
        <taxon>Bacteria</taxon>
        <taxon>Pseudomonadati</taxon>
        <taxon>Pseudomonadota</taxon>
        <taxon>Betaproteobacteria</taxon>
        <taxon>Rhodocyclales</taxon>
        <taxon>Rhodocyclaceae</taxon>
        <taxon>Propionivibrio</taxon>
    </lineage>
</organism>
<feature type="domain" description="PIN" evidence="9">
    <location>
        <begin position="6"/>
        <end position="113"/>
    </location>
</feature>
<feature type="binding site" evidence="8">
    <location>
        <position position="93"/>
    </location>
    <ligand>
        <name>Mg(2+)</name>
        <dbReference type="ChEBI" id="CHEBI:18420"/>
    </ligand>
</feature>
<evidence type="ECO:0000256" key="6">
    <source>
        <dbReference type="ARBA" id="ARBA00022842"/>
    </source>
</evidence>
<gene>
    <name evidence="8" type="primary">vapC</name>
    <name evidence="10" type="ORF">IPJ48_01000</name>
</gene>
<keyword evidence="8" id="KW-0800">Toxin</keyword>
<evidence type="ECO:0000256" key="7">
    <source>
        <dbReference type="ARBA" id="ARBA00038093"/>
    </source>
</evidence>
<dbReference type="Gene3D" id="3.40.50.1010">
    <property type="entry name" value="5'-nuclease"/>
    <property type="match status" value="1"/>
</dbReference>
<keyword evidence="5 8" id="KW-0378">Hydrolase</keyword>
<keyword evidence="6 8" id="KW-0460">Magnesium</keyword>
<dbReference type="GO" id="GO:0004540">
    <property type="term" value="F:RNA nuclease activity"/>
    <property type="evidence" value="ECO:0007669"/>
    <property type="project" value="InterPro"/>
</dbReference>
<dbReference type="EC" id="3.1.-.-" evidence="8"/>
<comment type="cofactor">
    <cofactor evidence="1 8">
        <name>Mg(2+)</name>
        <dbReference type="ChEBI" id="CHEBI:18420"/>
    </cofactor>
</comment>
<evidence type="ECO:0000256" key="1">
    <source>
        <dbReference type="ARBA" id="ARBA00001946"/>
    </source>
</evidence>
<keyword evidence="3 8" id="KW-0540">Nuclease</keyword>
<dbReference type="Pfam" id="PF01850">
    <property type="entry name" value="PIN"/>
    <property type="match status" value="1"/>
</dbReference>
<keyword evidence="4 8" id="KW-0479">Metal-binding</keyword>
<evidence type="ECO:0000313" key="10">
    <source>
        <dbReference type="EMBL" id="MBK7421774.1"/>
    </source>
</evidence>
<dbReference type="InterPro" id="IPR022907">
    <property type="entry name" value="VapC_family"/>
</dbReference>
<name>A0A9D7IGE7_9RHOO</name>
<proteinExistence type="inferred from homology"/>
<dbReference type="InterPro" id="IPR002716">
    <property type="entry name" value="PIN_dom"/>
</dbReference>
<comment type="caution">
    <text evidence="10">The sequence shown here is derived from an EMBL/GenBank/DDBJ whole genome shotgun (WGS) entry which is preliminary data.</text>
</comment>
<evidence type="ECO:0000259" key="9">
    <source>
        <dbReference type="Pfam" id="PF01850"/>
    </source>
</evidence>
<accession>A0A9D7IGE7</accession>
<evidence type="ECO:0000256" key="5">
    <source>
        <dbReference type="ARBA" id="ARBA00022801"/>
    </source>
</evidence>
<dbReference type="HAMAP" id="MF_00265">
    <property type="entry name" value="VapC_Nob1"/>
    <property type="match status" value="1"/>
</dbReference>
<dbReference type="PANTHER" id="PTHR33653:SF1">
    <property type="entry name" value="RIBONUCLEASE VAPC2"/>
    <property type="match status" value="1"/>
</dbReference>
<protein>
    <recommendedName>
        <fullName evidence="8">Ribonuclease VapC</fullName>
        <shortName evidence="8">RNase VapC</shortName>
        <ecNumber evidence="8">3.1.-.-</ecNumber>
    </recommendedName>
    <alternativeName>
        <fullName evidence="8">Toxin VapC</fullName>
    </alternativeName>
</protein>
<dbReference type="InterPro" id="IPR050556">
    <property type="entry name" value="Type_II_TA_system_RNase"/>
</dbReference>
<comment type="function">
    <text evidence="8">Toxic component of a toxin-antitoxin (TA) system. An RNase.</text>
</comment>
<evidence type="ECO:0000256" key="8">
    <source>
        <dbReference type="HAMAP-Rule" id="MF_00265"/>
    </source>
</evidence>
<dbReference type="EMBL" id="JADJNC010000003">
    <property type="protein sequence ID" value="MBK7421774.1"/>
    <property type="molecule type" value="Genomic_DNA"/>
</dbReference>
<dbReference type="SUPFAM" id="SSF88723">
    <property type="entry name" value="PIN domain-like"/>
    <property type="match status" value="1"/>
</dbReference>
<feature type="binding site" evidence="8">
    <location>
        <position position="8"/>
    </location>
    <ligand>
        <name>Mg(2+)</name>
        <dbReference type="ChEBI" id="CHEBI:18420"/>
    </ligand>
</feature>
<dbReference type="Proteomes" id="UP000886602">
    <property type="component" value="Unassembled WGS sequence"/>
</dbReference>
<keyword evidence="2 8" id="KW-1277">Toxin-antitoxin system</keyword>
<evidence type="ECO:0000313" key="11">
    <source>
        <dbReference type="Proteomes" id="UP000886602"/>
    </source>
</evidence>
<sequence length="133" mass="14689">MASPLLLDTDVLIDYLHGQPDAVAFLRKTRRSLFVSAVTVAELHVGVREGAERPVLERFLGLMEVVAVTPDIARQGGLWRRDYGKSHGTGLMDALIAASAEMSGCTLATLNEKHFPMLETVLVPYRKASDRRR</sequence>
<dbReference type="AlphaFoldDB" id="A0A9D7IGE7"/>
<dbReference type="GO" id="GO:0000287">
    <property type="term" value="F:magnesium ion binding"/>
    <property type="evidence" value="ECO:0007669"/>
    <property type="project" value="UniProtKB-UniRule"/>
</dbReference>
<comment type="similarity">
    <text evidence="7 8">Belongs to the PINc/VapC protein family.</text>
</comment>